<evidence type="ECO:0000256" key="2">
    <source>
        <dbReference type="SAM" id="MobiDB-lite"/>
    </source>
</evidence>
<dbReference type="InterPro" id="IPR027482">
    <property type="entry name" value="Sec1-like_dom2"/>
</dbReference>
<dbReference type="EMBL" id="JBFXLU010000010">
    <property type="protein sequence ID" value="KAL2855506.1"/>
    <property type="molecule type" value="Genomic_DNA"/>
</dbReference>
<dbReference type="Gene3D" id="3.90.830.10">
    <property type="entry name" value="Syntaxin Binding Protein 1, Chain A, domain 2"/>
    <property type="match status" value="1"/>
</dbReference>
<organism evidence="3 4">
    <name type="scientific">Aspergillus pseudoustus</name>
    <dbReference type="NCBI Taxonomy" id="1810923"/>
    <lineage>
        <taxon>Eukaryota</taxon>
        <taxon>Fungi</taxon>
        <taxon>Dikarya</taxon>
        <taxon>Ascomycota</taxon>
        <taxon>Pezizomycotina</taxon>
        <taxon>Eurotiomycetes</taxon>
        <taxon>Eurotiomycetidae</taxon>
        <taxon>Eurotiales</taxon>
        <taxon>Aspergillaceae</taxon>
        <taxon>Aspergillus</taxon>
        <taxon>Aspergillus subgen. Nidulantes</taxon>
    </lineage>
</organism>
<keyword evidence="4" id="KW-1185">Reference proteome</keyword>
<dbReference type="InterPro" id="IPR036045">
    <property type="entry name" value="Sec1-like_sf"/>
</dbReference>
<name>A0ABR4KTB4_9EURO</name>
<dbReference type="SUPFAM" id="SSF56815">
    <property type="entry name" value="Sec1/munc18-like (SM) proteins"/>
    <property type="match status" value="1"/>
</dbReference>
<dbReference type="InterPro" id="IPR036291">
    <property type="entry name" value="NAD(P)-bd_dom_sf"/>
</dbReference>
<reference evidence="3 4" key="1">
    <citation type="submission" date="2024-07" db="EMBL/GenBank/DDBJ databases">
        <title>Section-level genome sequencing and comparative genomics of Aspergillus sections Usti and Cavernicolus.</title>
        <authorList>
            <consortium name="Lawrence Berkeley National Laboratory"/>
            <person name="Nybo J.L."/>
            <person name="Vesth T.C."/>
            <person name="Theobald S."/>
            <person name="Frisvad J.C."/>
            <person name="Larsen T.O."/>
            <person name="Kjaerboelling I."/>
            <person name="Rothschild-Mancinelli K."/>
            <person name="Lyhne E.K."/>
            <person name="Kogle M.E."/>
            <person name="Barry K."/>
            <person name="Clum A."/>
            <person name="Na H."/>
            <person name="Ledsgaard L."/>
            <person name="Lin J."/>
            <person name="Lipzen A."/>
            <person name="Kuo A."/>
            <person name="Riley R."/>
            <person name="Mondo S."/>
            <person name="Labutti K."/>
            <person name="Haridas S."/>
            <person name="Pangalinan J."/>
            <person name="Salamov A.A."/>
            <person name="Simmons B.A."/>
            <person name="Magnuson J.K."/>
            <person name="Chen J."/>
            <person name="Drula E."/>
            <person name="Henrissat B."/>
            <person name="Wiebenga A."/>
            <person name="Lubbers R.J."/>
            <person name="Gomes A.C."/>
            <person name="Makela M.R."/>
            <person name="Stajich J."/>
            <person name="Grigoriev I.V."/>
            <person name="Mortensen U.H."/>
            <person name="De Vries R.P."/>
            <person name="Baker S.E."/>
            <person name="Andersen M.R."/>
        </authorList>
    </citation>
    <scope>NUCLEOTIDE SEQUENCE [LARGE SCALE GENOMIC DNA]</scope>
    <source>
        <strain evidence="3 4">CBS 123904</strain>
    </source>
</reference>
<dbReference type="InterPro" id="IPR002347">
    <property type="entry name" value="SDR_fam"/>
</dbReference>
<dbReference type="Gene3D" id="1.25.40.60">
    <property type="match status" value="1"/>
</dbReference>
<dbReference type="InterPro" id="IPR043127">
    <property type="entry name" value="Sec-1-like_dom3a"/>
</dbReference>
<comment type="similarity">
    <text evidence="1">Belongs to the STXBP/unc-18/SEC1 family.</text>
</comment>
<dbReference type="Gene3D" id="3.40.50.2060">
    <property type="match status" value="1"/>
</dbReference>
<dbReference type="Gene3D" id="3.40.50.1910">
    <property type="match status" value="1"/>
</dbReference>
<dbReference type="PANTHER" id="PTHR11679">
    <property type="entry name" value="VESICLE PROTEIN SORTING-ASSOCIATED"/>
    <property type="match status" value="1"/>
</dbReference>
<dbReference type="InterPro" id="IPR001619">
    <property type="entry name" value="Sec1-like"/>
</dbReference>
<feature type="region of interest" description="Disordered" evidence="2">
    <location>
        <begin position="873"/>
        <end position="892"/>
    </location>
</feature>
<evidence type="ECO:0000256" key="1">
    <source>
        <dbReference type="ARBA" id="ARBA00009884"/>
    </source>
</evidence>
<sequence>MDVVAAVSGYISRMVTAGDPSVSGSGSSTKMKILLLDSETVPIVSTAITQSALLNHEVYLIDRLDNAARERMRHLRCLCFVRPSPTSIQLLIDELREPKYGEYYIYLSNIIRKSSLERLAEADVHEVVRVVQEHFADFFVINPDLCSLNLGHPNQRLWANSPDVWNADALQRTTEGVIATLLALKKNPLIRYEKNSLLAKKLATEVRYQLTQEEQLFNFRKTDTPPILLILDRRDDPITPLLTQWTYQAMVHELMGIHNGRVDLRDVPDIRPELREIVLSQDQDPFFKKNMYQNFGDLGQNIKEYVEQYQVKTKNTMNIESIADMKRFVEDYPEFRKLSGNVSKHVTLVGELSRRVGEDTLLDVSELEQSLACNDNHNNDLKNLQRIIQIPNVPAESKLRLVTLYAIRYEKQPSNALPILLDLLVTAGDVPSHRVNIIPKVLAYHHSLQAPPIAGGFSDLFESTSLFSGARDRFKGLKGVENVYTQHSPRLEATLQNLIKGKLKELQYPFLEGGGHIRDKPQDIIIFMVGGTTYEEAKMVAQVNASSPGVRVVLAGTAIHNSKSFLEEVDDAIFGATGHMGRSLVKTALSRDDLVAAVGRTFETSPQAMQKLEAEHENCLGLLCDVRARETVQQVIDRTIERFGRIDIIANCAGYGVIGSCEDQDEYDIRDQFETNFTGTLNMIQLSLPHFRERRSGRYLIFSSTSGALGVPGLGPYCASKYAVEGLMESMLYEVDSFNIKATLVEPGHMRRDDVGDLVSAEPFPSTDSVHNLSSPLPLYGHFLVKPPSEPYNTSTAPAAHAKRMLMWLGDKQPASAVKAAHLVWQLGHCSYPPLRLILGTYAVESIRDRLKCIIEEIEDWKYLSFPTGEQSLAGAGPVQASQPVSNMQEQE</sequence>
<protein>
    <submittedName>
        <fullName evidence="3">Sec1-like protein</fullName>
    </submittedName>
</protein>
<dbReference type="SUPFAM" id="SSF51735">
    <property type="entry name" value="NAD(P)-binding Rossmann-fold domains"/>
    <property type="match status" value="1"/>
</dbReference>
<comment type="caution">
    <text evidence="3">The sequence shown here is derived from an EMBL/GenBank/DDBJ whole genome shotgun (WGS) entry which is preliminary data.</text>
</comment>
<proteinExistence type="inferred from homology"/>
<dbReference type="InterPro" id="IPR043154">
    <property type="entry name" value="Sec-1-like_dom1"/>
</dbReference>
<gene>
    <name evidence="3" type="ORF">BJY01DRAFT_243226</name>
</gene>
<feature type="compositionally biased region" description="Polar residues" evidence="2">
    <location>
        <begin position="880"/>
        <end position="892"/>
    </location>
</feature>
<evidence type="ECO:0000313" key="3">
    <source>
        <dbReference type="EMBL" id="KAL2855506.1"/>
    </source>
</evidence>
<dbReference type="PRINTS" id="PR00081">
    <property type="entry name" value="GDHRDH"/>
</dbReference>
<dbReference type="Pfam" id="PF00106">
    <property type="entry name" value="adh_short"/>
    <property type="match status" value="1"/>
</dbReference>
<dbReference type="Pfam" id="PF00995">
    <property type="entry name" value="Sec1"/>
    <property type="match status" value="1"/>
</dbReference>
<dbReference type="Proteomes" id="UP001610446">
    <property type="component" value="Unassembled WGS sequence"/>
</dbReference>
<evidence type="ECO:0000313" key="4">
    <source>
        <dbReference type="Proteomes" id="UP001610446"/>
    </source>
</evidence>
<dbReference type="Gene3D" id="3.40.50.720">
    <property type="entry name" value="NAD(P)-binding Rossmann-like Domain"/>
    <property type="match status" value="1"/>
</dbReference>
<dbReference type="CDD" id="cd05374">
    <property type="entry name" value="17beta-HSD-like_SDR_c"/>
    <property type="match status" value="1"/>
</dbReference>
<accession>A0ABR4KTB4</accession>